<dbReference type="InterPro" id="IPR013083">
    <property type="entry name" value="Znf_RING/FYVE/PHD"/>
</dbReference>
<reference evidence="24" key="1">
    <citation type="submission" date="2020-07" db="EMBL/GenBank/DDBJ databases">
        <title>The High-quality genome of the commercially important snow crab, Chionoecetes opilio.</title>
        <authorList>
            <person name="Jeong J.-H."/>
            <person name="Ryu S."/>
        </authorList>
    </citation>
    <scope>NUCLEOTIDE SEQUENCE</scope>
    <source>
        <strain evidence="24">MADBK_172401_WGS</strain>
        <tissue evidence="24">Digestive gland</tissue>
    </source>
</reference>
<evidence type="ECO:0000256" key="9">
    <source>
        <dbReference type="ARBA" id="ARBA00022728"/>
    </source>
</evidence>
<comment type="similarity">
    <text evidence="4">Belongs to the cyclophilin-type PPIase family. PPIL2 subfamily.</text>
</comment>
<dbReference type="Pfam" id="PF00160">
    <property type="entry name" value="Pro_isomerase"/>
    <property type="match status" value="1"/>
</dbReference>
<evidence type="ECO:0000259" key="23">
    <source>
        <dbReference type="PROSITE" id="PS51698"/>
    </source>
</evidence>
<feature type="domain" description="U-box" evidence="23">
    <location>
        <begin position="38"/>
        <end position="111"/>
    </location>
</feature>
<dbReference type="GO" id="GO:0061630">
    <property type="term" value="F:ubiquitin protein ligase activity"/>
    <property type="evidence" value="ECO:0007669"/>
    <property type="project" value="UniProtKB-EC"/>
</dbReference>
<dbReference type="AlphaFoldDB" id="A0A8J4YG71"/>
<evidence type="ECO:0000256" key="16">
    <source>
        <dbReference type="ARBA" id="ARBA00059251"/>
    </source>
</evidence>
<keyword evidence="13" id="KW-0175">Coiled coil</keyword>
<evidence type="ECO:0000313" key="24">
    <source>
        <dbReference type="EMBL" id="KAG0723629.1"/>
    </source>
</evidence>
<dbReference type="PRINTS" id="PR00153">
    <property type="entry name" value="CSAPPISMRASE"/>
</dbReference>
<keyword evidence="10" id="KW-0833">Ubl conjugation pathway</keyword>
<keyword evidence="25" id="KW-1185">Reference proteome</keyword>
<evidence type="ECO:0000256" key="18">
    <source>
        <dbReference type="ARBA" id="ARBA00073734"/>
    </source>
</evidence>
<evidence type="ECO:0000256" key="2">
    <source>
        <dbReference type="ARBA" id="ARBA00004123"/>
    </source>
</evidence>
<evidence type="ECO:0000256" key="10">
    <source>
        <dbReference type="ARBA" id="ARBA00022786"/>
    </source>
</evidence>
<dbReference type="EC" id="2.3.2.27" evidence="5"/>
<evidence type="ECO:0000256" key="11">
    <source>
        <dbReference type="ARBA" id="ARBA00022843"/>
    </source>
</evidence>
<keyword evidence="15" id="KW-0539">Nucleus</keyword>
<dbReference type="SMART" id="SM00504">
    <property type="entry name" value="Ubox"/>
    <property type="match status" value="1"/>
</dbReference>
<dbReference type="OrthoDB" id="30774at2759"/>
<dbReference type="CDD" id="cd16663">
    <property type="entry name" value="RING-Ubox_PPIL2"/>
    <property type="match status" value="1"/>
</dbReference>
<evidence type="ECO:0000256" key="7">
    <source>
        <dbReference type="ARBA" id="ARBA00022664"/>
    </source>
</evidence>
<evidence type="ECO:0000256" key="4">
    <source>
        <dbReference type="ARBA" id="ARBA00007930"/>
    </source>
</evidence>
<evidence type="ECO:0000256" key="19">
    <source>
        <dbReference type="ARBA" id="ARBA00078275"/>
    </source>
</evidence>
<dbReference type="GO" id="GO:0000209">
    <property type="term" value="P:protein polyubiquitination"/>
    <property type="evidence" value="ECO:0007669"/>
    <property type="project" value="TreeGrafter"/>
</dbReference>
<evidence type="ECO:0000256" key="5">
    <source>
        <dbReference type="ARBA" id="ARBA00012483"/>
    </source>
</evidence>
<keyword evidence="11" id="KW-0832">Ubl conjugation</keyword>
<evidence type="ECO:0000256" key="21">
    <source>
        <dbReference type="SAM" id="MobiDB-lite"/>
    </source>
</evidence>
<keyword evidence="9" id="KW-0747">Spliceosome</keyword>
<dbReference type="InterPro" id="IPR002130">
    <property type="entry name" value="Cyclophilin-type_PPIase_dom"/>
</dbReference>
<keyword evidence="12" id="KW-0007">Acetylation</keyword>
<dbReference type="FunFam" id="3.30.40.10:FF:000079">
    <property type="entry name" value="Peptidyl-prolyl cis-trans isomerase 2"/>
    <property type="match status" value="1"/>
</dbReference>
<dbReference type="SUPFAM" id="SSF50891">
    <property type="entry name" value="Cyclophilin-like"/>
    <property type="match status" value="1"/>
</dbReference>
<comment type="catalytic activity">
    <reaction evidence="1">
        <text>S-ubiquitinyl-[E2 ubiquitin-conjugating enzyme]-L-cysteine + [acceptor protein]-L-lysine = [E2 ubiquitin-conjugating enzyme]-L-cysteine + N(6)-ubiquitinyl-[acceptor protein]-L-lysine.</text>
        <dbReference type="EC" id="2.3.2.27"/>
    </reaction>
</comment>
<dbReference type="PANTHER" id="PTHR45625">
    <property type="entry name" value="PEPTIDYL-PROLYL CIS-TRANS ISOMERASE-RELATED"/>
    <property type="match status" value="1"/>
</dbReference>
<dbReference type="InterPro" id="IPR026951">
    <property type="entry name" value="PPIL2_U-box_dom"/>
</dbReference>
<accession>A0A8J4YG71</accession>
<keyword evidence="7" id="KW-0507">mRNA processing</keyword>
<organism evidence="24 25">
    <name type="scientific">Chionoecetes opilio</name>
    <name type="common">Atlantic snow crab</name>
    <name type="synonym">Cancer opilio</name>
    <dbReference type="NCBI Taxonomy" id="41210"/>
    <lineage>
        <taxon>Eukaryota</taxon>
        <taxon>Metazoa</taxon>
        <taxon>Ecdysozoa</taxon>
        <taxon>Arthropoda</taxon>
        <taxon>Crustacea</taxon>
        <taxon>Multicrustacea</taxon>
        <taxon>Malacostraca</taxon>
        <taxon>Eumalacostraca</taxon>
        <taxon>Eucarida</taxon>
        <taxon>Decapoda</taxon>
        <taxon>Pleocyemata</taxon>
        <taxon>Brachyura</taxon>
        <taxon>Eubrachyura</taxon>
        <taxon>Majoidea</taxon>
        <taxon>Majidae</taxon>
        <taxon>Chionoecetes</taxon>
    </lineage>
</organism>
<evidence type="ECO:0000256" key="1">
    <source>
        <dbReference type="ARBA" id="ARBA00000900"/>
    </source>
</evidence>
<comment type="function">
    <text evidence="16">Has a ubiquitin-protein ligase activity acting as an E3 ubiquitin protein ligase or as an ubiquitin-ubiquitin ligase promoting elongation of ubiquitin chains on substrates. By mediating 'Lys-48'-linked polyubiquitination of proteins could target them for proteasomal degradation. May also function as a chaperone, playing a role in transport to the cell membrane of BSG/Basigin for instance. Probable inactive PPIase with no peptidyl-prolyl cis-trans isomerase activity. As a component of the minor spliceosome, involved in the splicing of U12-type introns in pre-mRNAs.</text>
</comment>
<sequence>MGKRQHQKDKMYLTSTEWATLYGGYKASSHSGAKAEFRRLPLTHCVLSLLPFTHPYIDPDGNVYDLEAILPFLKKFKVSPVTGEPLSEKQLIKVTFHRAASGEYHCPVLFKPFTNTTHITANKLSGNVFCYEAVDQLNIKVNNWRDLLSDEPFTRADLVIIQCIDDLSKFNISKFHHVLHSLKIEDEETVKARTDAKMRLKCVSQDTQQILDEFNRTYKEAEKKEEEGDRVADKFNAAHYSQGKVSASFTSTSVDVETTQVAAVLEDDVVRYHRVKKKGYVSFKTSVGTLNLEVYCDTVQKAAENFIRLCDRGYYDGTKFHRSIRHFMIQGGDPEGTGNGGESIWGKPFKDEFRPNLSHKGRGVLSMANSGPDTNKSQFFITYRSCPHLDVKHTIFGRVVGGLTTLSAMEAIETDNKDFPIEDIRLEEAVVFVDPFKEADKQLAEERRVETEKRKVEEAELKSQKRHKAKDDGKPKMFRSGVGKFLDLTTSAVTKDELAEQQQKKKKSDGTYSFKDFSGF</sequence>
<dbReference type="Proteomes" id="UP000770661">
    <property type="component" value="Unassembled WGS sequence"/>
</dbReference>
<evidence type="ECO:0000256" key="3">
    <source>
        <dbReference type="ARBA" id="ARBA00004906"/>
    </source>
</evidence>
<dbReference type="EMBL" id="JACEEZ010007988">
    <property type="protein sequence ID" value="KAG0723629.1"/>
    <property type="molecule type" value="Genomic_DNA"/>
</dbReference>
<dbReference type="FunFam" id="2.40.100.10:FF:000018">
    <property type="entry name" value="Peptidyl-prolyl cis-trans isomerase-like 2"/>
    <property type="match status" value="1"/>
</dbReference>
<dbReference type="InterPro" id="IPR020892">
    <property type="entry name" value="Cyclophilin-type_PPIase_CS"/>
</dbReference>
<dbReference type="GO" id="GO:0008380">
    <property type="term" value="P:RNA splicing"/>
    <property type="evidence" value="ECO:0007669"/>
    <property type="project" value="UniProtKB-KW"/>
</dbReference>
<evidence type="ECO:0000256" key="6">
    <source>
        <dbReference type="ARBA" id="ARBA00022499"/>
    </source>
</evidence>
<dbReference type="SUPFAM" id="SSF57850">
    <property type="entry name" value="RING/U-box"/>
    <property type="match status" value="1"/>
</dbReference>
<name>A0A8J4YG71_CHIOP</name>
<dbReference type="GO" id="GO:0071013">
    <property type="term" value="C:catalytic step 2 spliceosome"/>
    <property type="evidence" value="ECO:0007669"/>
    <property type="project" value="TreeGrafter"/>
</dbReference>
<dbReference type="PROSITE" id="PS51698">
    <property type="entry name" value="U_BOX"/>
    <property type="match status" value="1"/>
</dbReference>
<evidence type="ECO:0000256" key="14">
    <source>
        <dbReference type="ARBA" id="ARBA00023187"/>
    </source>
</evidence>
<proteinExistence type="inferred from homology"/>
<evidence type="ECO:0000256" key="17">
    <source>
        <dbReference type="ARBA" id="ARBA00061807"/>
    </source>
</evidence>
<evidence type="ECO:0000313" key="25">
    <source>
        <dbReference type="Proteomes" id="UP000770661"/>
    </source>
</evidence>
<dbReference type="InterPro" id="IPR003613">
    <property type="entry name" value="Ubox_domain"/>
</dbReference>
<evidence type="ECO:0000259" key="22">
    <source>
        <dbReference type="PROSITE" id="PS50072"/>
    </source>
</evidence>
<evidence type="ECO:0000256" key="8">
    <source>
        <dbReference type="ARBA" id="ARBA00022679"/>
    </source>
</evidence>
<feature type="compositionally biased region" description="Basic and acidic residues" evidence="21">
    <location>
        <begin position="458"/>
        <end position="475"/>
    </location>
</feature>
<gene>
    <name evidence="24" type="primary">PPIL2</name>
    <name evidence="24" type="ORF">GWK47_042295</name>
</gene>
<evidence type="ECO:0000256" key="13">
    <source>
        <dbReference type="ARBA" id="ARBA00023054"/>
    </source>
</evidence>
<dbReference type="Gene3D" id="3.30.40.10">
    <property type="entry name" value="Zinc/RING finger domain, C3HC4 (zinc finger)"/>
    <property type="match status" value="1"/>
</dbReference>
<evidence type="ECO:0000256" key="20">
    <source>
        <dbReference type="ARBA" id="ARBA00079124"/>
    </source>
</evidence>
<dbReference type="PROSITE" id="PS50072">
    <property type="entry name" value="CSA_PPIASE_2"/>
    <property type="match status" value="1"/>
</dbReference>
<dbReference type="InterPro" id="IPR044666">
    <property type="entry name" value="Cyclophilin_A-like"/>
</dbReference>
<comment type="subunit">
    <text evidence="17">Component of the minor spliceosome, which splices U12-type introns. Within this complex, interacts with PRPF8/PRP8, EFTUD2/SNU114 and PLRG1. Interacts with isoform 2 of BSG. Interacts (via the PPIase cyclophilin-type domain) with CRNKL1; they may form a trimeric complex with HSP90.</text>
</comment>
<keyword evidence="6" id="KW-1017">Isopeptide bond</keyword>
<evidence type="ECO:0000256" key="15">
    <source>
        <dbReference type="ARBA" id="ARBA00023242"/>
    </source>
</evidence>
<feature type="region of interest" description="Disordered" evidence="21">
    <location>
        <begin position="458"/>
        <end position="478"/>
    </location>
</feature>
<comment type="caution">
    <text evidence="24">The sequence shown here is derived from an EMBL/GenBank/DDBJ whole genome shotgun (WGS) entry which is preliminary data.</text>
</comment>
<dbReference type="GO" id="GO:0006397">
    <property type="term" value="P:mRNA processing"/>
    <property type="evidence" value="ECO:0007669"/>
    <property type="project" value="UniProtKB-KW"/>
</dbReference>
<evidence type="ECO:0000256" key="12">
    <source>
        <dbReference type="ARBA" id="ARBA00022990"/>
    </source>
</evidence>
<dbReference type="GO" id="GO:0006457">
    <property type="term" value="P:protein folding"/>
    <property type="evidence" value="ECO:0007669"/>
    <property type="project" value="InterPro"/>
</dbReference>
<dbReference type="GO" id="GO:0003755">
    <property type="term" value="F:peptidyl-prolyl cis-trans isomerase activity"/>
    <property type="evidence" value="ECO:0007669"/>
    <property type="project" value="InterPro"/>
</dbReference>
<keyword evidence="8" id="KW-0808">Transferase</keyword>
<comment type="subcellular location">
    <subcellularLocation>
        <location evidence="2">Nucleus</location>
    </subcellularLocation>
</comment>
<protein>
    <recommendedName>
        <fullName evidence="18">RING-type E3 ubiquitin-protein ligase PPIL2</fullName>
        <ecNumber evidence="5">2.3.2.27</ecNumber>
    </recommendedName>
    <alternativeName>
        <fullName evidence="20">CYC4</fullName>
    </alternativeName>
    <alternativeName>
        <fullName evidence="19">Probable inactive peptidyl-prolyl cis-trans isomerase-like 2</fullName>
    </alternativeName>
</protein>
<feature type="region of interest" description="Disordered" evidence="21">
    <location>
        <begin position="500"/>
        <end position="520"/>
    </location>
</feature>
<dbReference type="PANTHER" id="PTHR45625:SF1">
    <property type="entry name" value="RING-TYPE E3 UBIQUITIN-PROTEIN LIGASE PPIL2"/>
    <property type="match status" value="1"/>
</dbReference>
<feature type="domain" description="PPIase cyclophilin-type" evidence="22">
    <location>
        <begin position="285"/>
        <end position="431"/>
    </location>
</feature>
<comment type="pathway">
    <text evidence="3">Protein modification; protein ubiquitination.</text>
</comment>
<dbReference type="InterPro" id="IPR029000">
    <property type="entry name" value="Cyclophilin-like_dom_sf"/>
</dbReference>
<dbReference type="Gene3D" id="2.40.100.10">
    <property type="entry name" value="Cyclophilin-like"/>
    <property type="match status" value="1"/>
</dbReference>
<keyword evidence="14" id="KW-0508">mRNA splicing</keyword>
<dbReference type="CDD" id="cd01923">
    <property type="entry name" value="cyclophilin_RING"/>
    <property type="match status" value="1"/>
</dbReference>
<dbReference type="PROSITE" id="PS00170">
    <property type="entry name" value="CSA_PPIASE_1"/>
    <property type="match status" value="1"/>
</dbReference>